<dbReference type="SUPFAM" id="SSF103039">
    <property type="entry name" value="CheC-like"/>
    <property type="match status" value="1"/>
</dbReference>
<dbReference type="PANTHER" id="PTHR39452:SF1">
    <property type="entry name" value="CHEY-P PHOSPHATASE CHEX"/>
    <property type="match status" value="1"/>
</dbReference>
<dbReference type="InterPro" id="IPR028051">
    <property type="entry name" value="CheX-like_dom"/>
</dbReference>
<evidence type="ECO:0000313" key="3">
    <source>
        <dbReference type="EMBL" id="GLC30933.1"/>
    </source>
</evidence>
<dbReference type="RefSeq" id="WP_264850208.1">
    <property type="nucleotide sequence ID" value="NZ_BRXR01000001.1"/>
</dbReference>
<evidence type="ECO:0000256" key="1">
    <source>
        <dbReference type="ARBA" id="ARBA00022500"/>
    </source>
</evidence>
<dbReference type="EMBL" id="BRXR01000001">
    <property type="protein sequence ID" value="GLC30933.1"/>
    <property type="molecule type" value="Genomic_DNA"/>
</dbReference>
<gene>
    <name evidence="3" type="ORF">bsdE14_23430</name>
</gene>
<dbReference type="Pfam" id="PF13690">
    <property type="entry name" value="CheX"/>
    <property type="match status" value="1"/>
</dbReference>
<reference evidence="3 4" key="1">
    <citation type="journal article" date="2024" name="Int. J. Syst. Evol. Microbiol.">
        <title>Clostridium omnivorum sp. nov., isolated from anoxic soil under the treatment of reductive soil disinfestation.</title>
        <authorList>
            <person name="Ueki A."/>
            <person name="Tonouchi A."/>
            <person name="Kaku N."/>
            <person name="Honma S."/>
            <person name="Ueki K."/>
        </authorList>
    </citation>
    <scope>NUCLEOTIDE SEQUENCE [LARGE SCALE GENOMIC DNA]</scope>
    <source>
        <strain evidence="3 4">E14</strain>
    </source>
</reference>
<dbReference type="InterPro" id="IPR028976">
    <property type="entry name" value="CheC-like_sf"/>
</dbReference>
<dbReference type="PANTHER" id="PTHR39452">
    <property type="entry name" value="CHEY-P PHOSPHATASE CHEX"/>
    <property type="match status" value="1"/>
</dbReference>
<feature type="domain" description="Chemotaxis phosphatase CheX-like" evidence="2">
    <location>
        <begin position="42"/>
        <end position="137"/>
    </location>
</feature>
<sequence>MKAEYINPFLKAFDNVVGQLIFVKSEVGNIFVKEGTKKSGHVVITIGVTGDLVGSVVLSMNEDTAKWLASKMMFGMEVTEFNDMAKSAIAELGNMIAGNSSTYFHDMGQKIDITPPTLYTGDNIEVFAYKSKTLCVPMKVENHTIEIDVSLG</sequence>
<dbReference type="Proteomes" id="UP001208567">
    <property type="component" value="Unassembled WGS sequence"/>
</dbReference>
<evidence type="ECO:0000313" key="4">
    <source>
        <dbReference type="Proteomes" id="UP001208567"/>
    </source>
</evidence>
<name>A0ABQ5N6Q3_9CLOT</name>
<dbReference type="InterPro" id="IPR038756">
    <property type="entry name" value="CheX-like"/>
</dbReference>
<accession>A0ABQ5N6Q3</accession>
<dbReference type="Gene3D" id="3.40.1550.10">
    <property type="entry name" value="CheC-like"/>
    <property type="match status" value="1"/>
</dbReference>
<comment type="caution">
    <text evidence="3">The sequence shown here is derived from an EMBL/GenBank/DDBJ whole genome shotgun (WGS) entry which is preliminary data.</text>
</comment>
<keyword evidence="4" id="KW-1185">Reference proteome</keyword>
<keyword evidence="1" id="KW-0145">Chemotaxis</keyword>
<dbReference type="CDD" id="cd17906">
    <property type="entry name" value="CheX"/>
    <property type="match status" value="1"/>
</dbReference>
<protein>
    <submittedName>
        <fullName evidence="3">Chemotaxis protein CheX</fullName>
    </submittedName>
</protein>
<organism evidence="3 4">
    <name type="scientific">Clostridium omnivorum</name>
    <dbReference type="NCBI Taxonomy" id="1604902"/>
    <lineage>
        <taxon>Bacteria</taxon>
        <taxon>Bacillati</taxon>
        <taxon>Bacillota</taxon>
        <taxon>Clostridia</taxon>
        <taxon>Eubacteriales</taxon>
        <taxon>Clostridiaceae</taxon>
        <taxon>Clostridium</taxon>
    </lineage>
</organism>
<evidence type="ECO:0000259" key="2">
    <source>
        <dbReference type="Pfam" id="PF13690"/>
    </source>
</evidence>
<proteinExistence type="predicted"/>